<organism evidence="1 2">
    <name type="scientific">Rhizoctonia solani</name>
    <dbReference type="NCBI Taxonomy" id="456999"/>
    <lineage>
        <taxon>Eukaryota</taxon>
        <taxon>Fungi</taxon>
        <taxon>Dikarya</taxon>
        <taxon>Basidiomycota</taxon>
        <taxon>Agaricomycotina</taxon>
        <taxon>Agaricomycetes</taxon>
        <taxon>Cantharellales</taxon>
        <taxon>Ceratobasidiaceae</taxon>
        <taxon>Rhizoctonia</taxon>
    </lineage>
</organism>
<sequence>MSLDTGRYKIVNVKWLNVALLPDPNSESAVVGSHDAGDSGEWWNVNKLGNDKYTIRNLGHSNYATIAARATKEDSVVGGSREKQWVIREARVRGQYNISPSDSDVFWFLEDGESMTPVTVTVTPNNPKSQWKFVKNA</sequence>
<keyword evidence="2" id="KW-1185">Reference proteome</keyword>
<dbReference type="Gene3D" id="2.80.10.50">
    <property type="match status" value="1"/>
</dbReference>
<dbReference type="SUPFAM" id="SSF50370">
    <property type="entry name" value="Ricin B-like lectins"/>
    <property type="match status" value="1"/>
</dbReference>
<dbReference type="Proteomes" id="UP000044841">
    <property type="component" value="Unassembled WGS sequence"/>
</dbReference>
<proteinExistence type="predicted"/>
<dbReference type="CDD" id="cd23714">
    <property type="entry name" value="beta-trefoil_Ricin_MtaL"/>
    <property type="match status" value="1"/>
</dbReference>
<evidence type="ECO:0008006" key="3">
    <source>
        <dbReference type="Google" id="ProtNLM"/>
    </source>
</evidence>
<evidence type="ECO:0000313" key="2">
    <source>
        <dbReference type="Proteomes" id="UP000044841"/>
    </source>
</evidence>
<name>A0A0K6FTD8_9AGAM</name>
<dbReference type="AlphaFoldDB" id="A0A0K6FTD8"/>
<reference evidence="1 2" key="1">
    <citation type="submission" date="2015-07" db="EMBL/GenBank/DDBJ databases">
        <authorList>
            <person name="Noorani M."/>
        </authorList>
    </citation>
    <scope>NUCLEOTIDE SEQUENCE [LARGE SCALE GENOMIC DNA]</scope>
    <source>
        <strain evidence="1">BBA 69670</strain>
    </source>
</reference>
<evidence type="ECO:0000313" key="1">
    <source>
        <dbReference type="EMBL" id="CUA69501.1"/>
    </source>
</evidence>
<protein>
    <recommendedName>
        <fullName evidence="3">Ricin B lectin domain-containing protein</fullName>
    </recommendedName>
</protein>
<dbReference type="EMBL" id="CYGV01000824">
    <property type="protein sequence ID" value="CUA69501.1"/>
    <property type="molecule type" value="Genomic_DNA"/>
</dbReference>
<gene>
    <name evidence="1" type="ORF">RSOLAG22IIIB_08508</name>
</gene>
<accession>A0A0K6FTD8</accession>
<dbReference type="InterPro" id="IPR035992">
    <property type="entry name" value="Ricin_B-like_lectins"/>
</dbReference>